<evidence type="ECO:0000313" key="3">
    <source>
        <dbReference type="Proteomes" id="UP000816034"/>
    </source>
</evidence>
<accession>A0AA88GNJ4</accession>
<keyword evidence="3" id="KW-1185">Reference proteome</keyword>
<dbReference type="GeneID" id="68099169"/>
<feature type="region of interest" description="Disordered" evidence="1">
    <location>
        <begin position="1"/>
        <end position="102"/>
    </location>
</feature>
<protein>
    <submittedName>
        <fullName evidence="2">Uncharacterized protein</fullName>
    </submittedName>
</protein>
<feature type="compositionally biased region" description="Polar residues" evidence="1">
    <location>
        <begin position="23"/>
        <end position="34"/>
    </location>
</feature>
<feature type="compositionally biased region" description="Polar residues" evidence="1">
    <location>
        <begin position="68"/>
        <end position="95"/>
    </location>
</feature>
<sequence>MGFFNLSTSTVTPSTKTEKKNRSFFTSFMDTSPQLHHHEHRRKSNPKSVAQKCVHEEYLSSAVGGGKSSSEPSDTLNTSNEKSVNVTHHVPSSTHDTTHQKIAMEKSYNISSLESYTFGSKKKKKTFSMSYMKCCPFDDVSALIDVDKFEKKSGPSSSSVKNAGPPTTTRTVSSALAANAMGGQPATVHMEQPTQQSEVPSHDKVLFSSSILLSNPNEENPQQQESSGAANQKLDAKGNKMETD</sequence>
<dbReference type="EMBL" id="PYSW02000028">
    <property type="protein sequence ID" value="KAG2379598.1"/>
    <property type="molecule type" value="Genomic_DNA"/>
</dbReference>
<organism evidence="2 3">
    <name type="scientific">Naegleria lovaniensis</name>
    <name type="common">Amoeba</name>
    <dbReference type="NCBI Taxonomy" id="51637"/>
    <lineage>
        <taxon>Eukaryota</taxon>
        <taxon>Discoba</taxon>
        <taxon>Heterolobosea</taxon>
        <taxon>Tetramitia</taxon>
        <taxon>Eutetramitia</taxon>
        <taxon>Vahlkampfiidae</taxon>
        <taxon>Naegleria</taxon>
    </lineage>
</organism>
<feature type="compositionally biased region" description="Basic and acidic residues" evidence="1">
    <location>
        <begin position="234"/>
        <end position="244"/>
    </location>
</feature>
<feature type="compositionally biased region" description="Polar residues" evidence="1">
    <location>
        <begin position="207"/>
        <end position="230"/>
    </location>
</feature>
<feature type="compositionally biased region" description="Polar residues" evidence="1">
    <location>
        <begin position="1"/>
        <end position="15"/>
    </location>
</feature>
<dbReference type="RefSeq" id="XP_044546860.1">
    <property type="nucleotide sequence ID" value="XM_044696606.1"/>
</dbReference>
<proteinExistence type="predicted"/>
<evidence type="ECO:0000313" key="2">
    <source>
        <dbReference type="EMBL" id="KAG2379598.1"/>
    </source>
</evidence>
<name>A0AA88GNJ4_NAELO</name>
<gene>
    <name evidence="2" type="ORF">C9374_006715</name>
</gene>
<comment type="caution">
    <text evidence="2">The sequence shown here is derived from an EMBL/GenBank/DDBJ whole genome shotgun (WGS) entry which is preliminary data.</text>
</comment>
<dbReference type="Proteomes" id="UP000816034">
    <property type="component" value="Unassembled WGS sequence"/>
</dbReference>
<feature type="compositionally biased region" description="Polar residues" evidence="1">
    <location>
        <begin position="154"/>
        <end position="176"/>
    </location>
</feature>
<feature type="compositionally biased region" description="Basic residues" evidence="1">
    <location>
        <begin position="35"/>
        <end position="45"/>
    </location>
</feature>
<reference evidence="2 3" key="1">
    <citation type="journal article" date="2018" name="BMC Genomics">
        <title>The genome of Naegleria lovaniensis, the basis for a comparative approach to unravel pathogenicity factors of the human pathogenic amoeba N. fowleri.</title>
        <authorList>
            <person name="Liechti N."/>
            <person name="Schurch N."/>
            <person name="Bruggmann R."/>
            <person name="Wittwer M."/>
        </authorList>
    </citation>
    <scope>NUCLEOTIDE SEQUENCE [LARGE SCALE GENOMIC DNA]</scope>
    <source>
        <strain evidence="2 3">ATCC 30569</strain>
    </source>
</reference>
<feature type="region of interest" description="Disordered" evidence="1">
    <location>
        <begin position="150"/>
        <end position="244"/>
    </location>
</feature>
<dbReference type="AlphaFoldDB" id="A0AA88GNJ4"/>
<evidence type="ECO:0000256" key="1">
    <source>
        <dbReference type="SAM" id="MobiDB-lite"/>
    </source>
</evidence>